<comment type="similarity">
    <text evidence="2">Belongs to the RLP family.</text>
</comment>
<evidence type="ECO:0000256" key="11">
    <source>
        <dbReference type="ARBA" id="ARBA00023180"/>
    </source>
</evidence>
<evidence type="ECO:0000256" key="7">
    <source>
        <dbReference type="ARBA" id="ARBA00022737"/>
    </source>
</evidence>
<dbReference type="Gramene" id="QL06p046564:mrna">
    <property type="protein sequence ID" value="QL06p046564:mrna:CDS:1"/>
    <property type="gene ID" value="QL06p046564"/>
</dbReference>
<dbReference type="Gene3D" id="3.80.10.10">
    <property type="entry name" value="Ribonuclease Inhibitor"/>
    <property type="match status" value="4"/>
</dbReference>
<evidence type="ECO:0000313" key="15">
    <source>
        <dbReference type="Proteomes" id="UP000594261"/>
    </source>
</evidence>
<dbReference type="PANTHER" id="PTHR48063:SF103">
    <property type="entry name" value="LEUCINE-RICH RECEPTOR-LIKE KINASE FAMILY PROTEIN"/>
    <property type="match status" value="1"/>
</dbReference>
<evidence type="ECO:0000256" key="2">
    <source>
        <dbReference type="ARBA" id="ARBA00009592"/>
    </source>
</evidence>
<name>A0A7N2M0N9_QUELO</name>
<dbReference type="PANTHER" id="PTHR48063">
    <property type="entry name" value="LRR RECEPTOR-LIKE KINASE"/>
    <property type="match status" value="1"/>
</dbReference>
<dbReference type="InterPro" id="IPR046956">
    <property type="entry name" value="RLP23-like"/>
</dbReference>
<evidence type="ECO:0000256" key="8">
    <source>
        <dbReference type="ARBA" id="ARBA00022989"/>
    </source>
</evidence>
<keyword evidence="6 12" id="KW-0732">Signal</keyword>
<evidence type="ECO:0000256" key="4">
    <source>
        <dbReference type="ARBA" id="ARBA00022614"/>
    </source>
</evidence>
<dbReference type="Proteomes" id="UP000594261">
    <property type="component" value="Chromosome 6"/>
</dbReference>
<dbReference type="Pfam" id="PF00560">
    <property type="entry name" value="LRR_1"/>
    <property type="match status" value="7"/>
</dbReference>
<dbReference type="Pfam" id="PF08263">
    <property type="entry name" value="LRRNT_2"/>
    <property type="match status" value="1"/>
</dbReference>
<keyword evidence="10" id="KW-0675">Receptor</keyword>
<keyword evidence="9" id="KW-0472">Membrane</keyword>
<dbReference type="InterPro" id="IPR003591">
    <property type="entry name" value="Leu-rich_rpt_typical-subtyp"/>
</dbReference>
<feature type="chain" id="PRO_5029683060" description="Leucine-rich repeat-containing N-terminal plant-type domain-containing protein" evidence="12">
    <location>
        <begin position="28"/>
        <end position="839"/>
    </location>
</feature>
<dbReference type="SMART" id="SM00369">
    <property type="entry name" value="LRR_TYP"/>
    <property type="match status" value="9"/>
</dbReference>
<reference evidence="14 15" key="1">
    <citation type="journal article" date="2016" name="G3 (Bethesda)">
        <title>First Draft Assembly and Annotation of the Genome of a California Endemic Oak Quercus lobata Nee (Fagaceae).</title>
        <authorList>
            <person name="Sork V.L."/>
            <person name="Fitz-Gibbon S.T."/>
            <person name="Puiu D."/>
            <person name="Crepeau M."/>
            <person name="Gugger P.F."/>
            <person name="Sherman R."/>
            <person name="Stevens K."/>
            <person name="Langley C.H."/>
            <person name="Pellegrini M."/>
            <person name="Salzberg S.L."/>
        </authorList>
    </citation>
    <scope>NUCLEOTIDE SEQUENCE [LARGE SCALE GENOMIC DNA]</scope>
    <source>
        <strain evidence="14 15">cv. SW786</strain>
    </source>
</reference>
<dbReference type="InterPro" id="IPR013210">
    <property type="entry name" value="LRR_N_plant-typ"/>
</dbReference>
<keyword evidence="3" id="KW-1003">Cell membrane</keyword>
<dbReference type="InterPro" id="IPR032675">
    <property type="entry name" value="LRR_dom_sf"/>
</dbReference>
<dbReference type="InterPro" id="IPR001611">
    <property type="entry name" value="Leu-rich_rpt"/>
</dbReference>
<keyword evidence="11" id="KW-0325">Glycoprotein</keyword>
<evidence type="ECO:0000256" key="6">
    <source>
        <dbReference type="ARBA" id="ARBA00022729"/>
    </source>
</evidence>
<evidence type="ECO:0000256" key="9">
    <source>
        <dbReference type="ARBA" id="ARBA00023136"/>
    </source>
</evidence>
<dbReference type="SUPFAM" id="SSF52058">
    <property type="entry name" value="L domain-like"/>
    <property type="match status" value="2"/>
</dbReference>
<dbReference type="FunFam" id="3.80.10.10:FF:001347">
    <property type="entry name" value="LRR receptor-like serine/threonine-protein kinase GSO2"/>
    <property type="match status" value="1"/>
</dbReference>
<evidence type="ECO:0000313" key="14">
    <source>
        <dbReference type="EnsemblPlants" id="QL06p046564:mrna:CDS:1"/>
    </source>
</evidence>
<organism evidence="14 15">
    <name type="scientific">Quercus lobata</name>
    <name type="common">Valley oak</name>
    <dbReference type="NCBI Taxonomy" id="97700"/>
    <lineage>
        <taxon>Eukaryota</taxon>
        <taxon>Viridiplantae</taxon>
        <taxon>Streptophyta</taxon>
        <taxon>Embryophyta</taxon>
        <taxon>Tracheophyta</taxon>
        <taxon>Spermatophyta</taxon>
        <taxon>Magnoliopsida</taxon>
        <taxon>eudicotyledons</taxon>
        <taxon>Gunneridae</taxon>
        <taxon>Pentapetalae</taxon>
        <taxon>rosids</taxon>
        <taxon>fabids</taxon>
        <taxon>Fagales</taxon>
        <taxon>Fagaceae</taxon>
        <taxon>Quercus</taxon>
    </lineage>
</organism>
<dbReference type="EMBL" id="LRBV02000006">
    <property type="status" value="NOT_ANNOTATED_CDS"/>
    <property type="molecule type" value="Genomic_DNA"/>
</dbReference>
<keyword evidence="15" id="KW-1185">Reference proteome</keyword>
<accession>A0A7N2M0N9</accession>
<sequence length="839" mass="93900">MMIHGSKFIQLLVYLIIGLQCMEFSLSGAIRCMDSERDALLTFKGGFRSGLDRFSSWKAEEDCCKWRGVGCDNVTGHVTKLDLHSPDPFDILQGEISQSLLHLPYLRSLDLSQNNFYSIPIPEFIGSLQCIKYLNLSNATFRGPIPSSLGNLSHLESLDLSGNGYSSLRAENLNWVYGLSFLKVLDLSGVDLSNAEVWLESINMLSSLVELRLFYCMLHKLPQYVHHVNFASLKILDLSDNNFNSKISDWLFKIGHSVVYLNLSRCQLQGLIPDAFGNMTSLTSLDLSRNDLKGPIPLTFGMFEKESQLNKSSSLRELYLYDNQLNGSLEQSLVQLSQLVALNVAGNDLEGNITEAHLKNFSSLRVLDLSENRLVLNVSSNWIPPFQLETIGLRSCLLGPKFPQWLRSQNNYSFIDISHASIVDVVPDWFWNLSSRVKHMDLSFNELKGNVPDFSSQLQLSLLDLSHNYFRSRLPHFSVSLRTLALAENSFFGSISHLCGILSADNSLGYLDLSSNNLSGEIPDCWKYEQNLVILNLANNNLSGQIPNSIGQLINLKTLRLDDNSLSGEVTLSLKNCIALRALGLARNKLSGNVPAWIGENLQNLMILELRSNTFSGHIPFQMCQLKYLRILDLSLNKLSGTIPRCVFFGMAKETLSLIYYPYTTYSEGFILSTKSRELKYQGILPFVTLLDLSSNNLSGEIPEEVMSLVGLWSLNLSRNHLVGPIPPNIGEMNLQSLDLSSNHLSCTMPASMTYMTFLEVLDVSHNNLSGKIPSGNQFITFESSSYMENPQLCGSPLSKICSIDELIEDPHCSNENEDGEIKAFKKKGTMASKYLHFI</sequence>
<feature type="domain" description="Leucine-rich repeat-containing N-terminal plant-type" evidence="13">
    <location>
        <begin position="34"/>
        <end position="72"/>
    </location>
</feature>
<evidence type="ECO:0000256" key="12">
    <source>
        <dbReference type="SAM" id="SignalP"/>
    </source>
</evidence>
<dbReference type="AlphaFoldDB" id="A0A7N2M0N9"/>
<comment type="subcellular location">
    <subcellularLocation>
        <location evidence="1">Cell membrane</location>
        <topology evidence="1">Single-pass type I membrane protein</topology>
    </subcellularLocation>
</comment>
<dbReference type="Pfam" id="PF13855">
    <property type="entry name" value="LRR_8"/>
    <property type="match status" value="2"/>
</dbReference>
<evidence type="ECO:0000256" key="5">
    <source>
        <dbReference type="ARBA" id="ARBA00022692"/>
    </source>
</evidence>
<keyword evidence="8" id="KW-1133">Transmembrane helix</keyword>
<reference evidence="14" key="2">
    <citation type="submission" date="2021-01" db="UniProtKB">
        <authorList>
            <consortium name="EnsemblPlants"/>
        </authorList>
    </citation>
    <scope>IDENTIFICATION</scope>
</reference>
<keyword evidence="5" id="KW-0812">Transmembrane</keyword>
<dbReference type="FunFam" id="3.80.10.10:FF:000111">
    <property type="entry name" value="LRR receptor-like serine/threonine-protein kinase ERECTA"/>
    <property type="match status" value="1"/>
</dbReference>
<proteinExistence type="inferred from homology"/>
<evidence type="ECO:0000259" key="13">
    <source>
        <dbReference type="Pfam" id="PF08263"/>
    </source>
</evidence>
<dbReference type="OMA" id="FESSSYM"/>
<dbReference type="GO" id="GO:0005886">
    <property type="term" value="C:plasma membrane"/>
    <property type="evidence" value="ECO:0007669"/>
    <property type="project" value="UniProtKB-SubCell"/>
</dbReference>
<keyword evidence="7" id="KW-0677">Repeat</keyword>
<dbReference type="EnsemblPlants" id="QL06p046564:mrna">
    <property type="protein sequence ID" value="QL06p046564:mrna:CDS:1"/>
    <property type="gene ID" value="QL06p046564"/>
</dbReference>
<evidence type="ECO:0000256" key="3">
    <source>
        <dbReference type="ARBA" id="ARBA00022475"/>
    </source>
</evidence>
<dbReference type="InParanoid" id="A0A7N2M0N9"/>
<protein>
    <recommendedName>
        <fullName evidence="13">Leucine-rich repeat-containing N-terminal plant-type domain-containing protein</fullName>
    </recommendedName>
</protein>
<evidence type="ECO:0000256" key="10">
    <source>
        <dbReference type="ARBA" id="ARBA00023170"/>
    </source>
</evidence>
<keyword evidence="4" id="KW-0433">Leucine-rich repeat</keyword>
<feature type="signal peptide" evidence="12">
    <location>
        <begin position="1"/>
        <end position="27"/>
    </location>
</feature>
<evidence type="ECO:0000256" key="1">
    <source>
        <dbReference type="ARBA" id="ARBA00004251"/>
    </source>
</evidence>
<dbReference type="FunFam" id="3.80.10.10:FF:000095">
    <property type="entry name" value="LRR receptor-like serine/threonine-protein kinase GSO1"/>
    <property type="match status" value="1"/>
</dbReference>